<dbReference type="AlphaFoldDB" id="A0A4U0QMG2"/>
<dbReference type="SUPFAM" id="SSF51735">
    <property type="entry name" value="NAD(P)-binding Rossmann-fold domains"/>
    <property type="match status" value="1"/>
</dbReference>
<name>A0A4U0QMG2_9NEIS</name>
<comment type="cofactor">
    <cofactor evidence="6">
        <name>Mg(2+)</name>
        <dbReference type="ChEBI" id="CHEBI:18420"/>
    </cofactor>
    <text evidence="6">Binds 1 Mg(2+) ion per monomer.</text>
</comment>
<comment type="function">
    <text evidence="6">Catalyzes the reduction of dTDP-6-deoxy-L-lyxo-4-hexulose to yield dTDP-L-rhamnose.</text>
</comment>
<gene>
    <name evidence="8" type="primary">rfbD</name>
    <name evidence="8" type="ORF">FAZ21_02715</name>
</gene>
<evidence type="ECO:0000256" key="5">
    <source>
        <dbReference type="ARBA" id="ARBA00048200"/>
    </source>
</evidence>
<keyword evidence="9" id="KW-1185">Reference proteome</keyword>
<organism evidence="8 9">
    <name type="scientific">Chitiniphilus eburneus</name>
    <dbReference type="NCBI Taxonomy" id="2571148"/>
    <lineage>
        <taxon>Bacteria</taxon>
        <taxon>Pseudomonadati</taxon>
        <taxon>Pseudomonadota</taxon>
        <taxon>Betaproteobacteria</taxon>
        <taxon>Neisseriales</taxon>
        <taxon>Chitinibacteraceae</taxon>
        <taxon>Chitiniphilus</taxon>
    </lineage>
</organism>
<dbReference type="EMBL" id="SUMF01000002">
    <property type="protein sequence ID" value="TJZ77274.1"/>
    <property type="molecule type" value="Genomic_DNA"/>
</dbReference>
<dbReference type="EC" id="1.1.1.133" evidence="3 6"/>
<evidence type="ECO:0000313" key="8">
    <source>
        <dbReference type="EMBL" id="TJZ77274.1"/>
    </source>
</evidence>
<reference evidence="8 9" key="1">
    <citation type="submission" date="2019-04" db="EMBL/GenBank/DDBJ databases">
        <title>Chitiniphilus eburnea sp. nov., a novel chitinolytic bacterium isolated from aquaculture sludge.</title>
        <authorList>
            <person name="Sheng M."/>
        </authorList>
    </citation>
    <scope>NUCLEOTIDE SEQUENCE [LARGE SCALE GENOMIC DNA]</scope>
    <source>
        <strain evidence="8 9">HX-2-15</strain>
    </source>
</reference>
<dbReference type="OrthoDB" id="9803892at2"/>
<comment type="caution">
    <text evidence="8">The sequence shown here is derived from an EMBL/GenBank/DDBJ whole genome shotgun (WGS) entry which is preliminary data.</text>
</comment>
<evidence type="ECO:0000256" key="6">
    <source>
        <dbReference type="RuleBase" id="RU364082"/>
    </source>
</evidence>
<sequence length="304" mass="33438">MTLPVILITGKRGQVGFELERSLAVLGHVVAVGRDECDLTNTNAIFSLLERIQPNVIVNPAAYTAVDKAETEVELATQLNATTPAALAQWTAANDALLVHYSTDYVFDGRKSGWYSEDDTPYPQSIYGKTKLAGENAIQASNCRHLILRTAWVYGVHGDNFLKTMLRLMKEREALSIVADQIGSPTSAALLADLTAQLVAMYWRTANRASFAFGTYHAVAEGETSWHEYAQTINRLATQMGWAFRVTADAITPIPAHNYPTSTQRPANSRLATTKLRTSFNLTLPPWQQGVKQVLTQLRAGAQQ</sequence>
<dbReference type="RefSeq" id="WP_136771750.1">
    <property type="nucleotide sequence ID" value="NZ_CP156074.1"/>
</dbReference>
<protein>
    <recommendedName>
        <fullName evidence="4 6">dTDP-4-dehydrorhamnose reductase</fullName>
        <ecNumber evidence="3 6">1.1.1.133</ecNumber>
    </recommendedName>
</protein>
<dbReference type="CDD" id="cd05254">
    <property type="entry name" value="dTDP_HR_like_SDR_e"/>
    <property type="match status" value="1"/>
</dbReference>
<evidence type="ECO:0000256" key="2">
    <source>
        <dbReference type="ARBA" id="ARBA00010944"/>
    </source>
</evidence>
<feature type="domain" description="RmlD-like substrate binding" evidence="7">
    <location>
        <begin position="6"/>
        <end position="299"/>
    </location>
</feature>
<evidence type="ECO:0000313" key="9">
    <source>
        <dbReference type="Proteomes" id="UP000310016"/>
    </source>
</evidence>
<evidence type="ECO:0000256" key="1">
    <source>
        <dbReference type="ARBA" id="ARBA00004781"/>
    </source>
</evidence>
<dbReference type="GO" id="GO:0005829">
    <property type="term" value="C:cytosol"/>
    <property type="evidence" value="ECO:0007669"/>
    <property type="project" value="TreeGrafter"/>
</dbReference>
<comment type="catalytic activity">
    <reaction evidence="5 6">
        <text>dTDP-beta-L-rhamnose + NADP(+) = dTDP-4-dehydro-beta-L-rhamnose + NADPH + H(+)</text>
        <dbReference type="Rhea" id="RHEA:21796"/>
        <dbReference type="ChEBI" id="CHEBI:15378"/>
        <dbReference type="ChEBI" id="CHEBI:57510"/>
        <dbReference type="ChEBI" id="CHEBI:57783"/>
        <dbReference type="ChEBI" id="CHEBI:58349"/>
        <dbReference type="ChEBI" id="CHEBI:62830"/>
        <dbReference type="EC" id="1.1.1.133"/>
    </reaction>
</comment>
<comment type="similarity">
    <text evidence="2 6">Belongs to the dTDP-4-dehydrorhamnose reductase family.</text>
</comment>
<comment type="pathway">
    <text evidence="1 6">Carbohydrate biosynthesis; dTDP-L-rhamnose biosynthesis.</text>
</comment>
<dbReference type="GO" id="GO:0008831">
    <property type="term" value="F:dTDP-4-dehydrorhamnose reductase activity"/>
    <property type="evidence" value="ECO:0007669"/>
    <property type="project" value="UniProtKB-EC"/>
</dbReference>
<dbReference type="UniPathway" id="UPA00124"/>
<dbReference type="Pfam" id="PF04321">
    <property type="entry name" value="RmlD_sub_bind"/>
    <property type="match status" value="1"/>
</dbReference>
<dbReference type="InterPro" id="IPR029903">
    <property type="entry name" value="RmlD-like-bd"/>
</dbReference>
<keyword evidence="6" id="KW-0521">NADP</keyword>
<dbReference type="Gene3D" id="3.90.25.10">
    <property type="entry name" value="UDP-galactose 4-epimerase, domain 1"/>
    <property type="match status" value="1"/>
</dbReference>
<keyword evidence="6 8" id="KW-0560">Oxidoreductase</keyword>
<evidence type="ECO:0000259" key="7">
    <source>
        <dbReference type="Pfam" id="PF04321"/>
    </source>
</evidence>
<proteinExistence type="inferred from homology"/>
<dbReference type="Proteomes" id="UP000310016">
    <property type="component" value="Unassembled WGS sequence"/>
</dbReference>
<evidence type="ECO:0000256" key="3">
    <source>
        <dbReference type="ARBA" id="ARBA00012929"/>
    </source>
</evidence>
<dbReference type="PANTHER" id="PTHR10491">
    <property type="entry name" value="DTDP-4-DEHYDRORHAMNOSE REDUCTASE"/>
    <property type="match status" value="1"/>
</dbReference>
<accession>A0A4U0QMG2</accession>
<evidence type="ECO:0000256" key="4">
    <source>
        <dbReference type="ARBA" id="ARBA00017099"/>
    </source>
</evidence>
<dbReference type="Gene3D" id="3.40.50.720">
    <property type="entry name" value="NAD(P)-binding Rossmann-like Domain"/>
    <property type="match status" value="1"/>
</dbReference>
<dbReference type="InterPro" id="IPR036291">
    <property type="entry name" value="NAD(P)-bd_dom_sf"/>
</dbReference>
<dbReference type="NCBIfam" id="TIGR01214">
    <property type="entry name" value="rmlD"/>
    <property type="match status" value="1"/>
</dbReference>
<dbReference type="PANTHER" id="PTHR10491:SF4">
    <property type="entry name" value="METHIONINE ADENOSYLTRANSFERASE 2 SUBUNIT BETA"/>
    <property type="match status" value="1"/>
</dbReference>
<dbReference type="InterPro" id="IPR005913">
    <property type="entry name" value="dTDP_dehydrorham_reduct"/>
</dbReference>
<dbReference type="GO" id="GO:0019305">
    <property type="term" value="P:dTDP-rhamnose biosynthetic process"/>
    <property type="evidence" value="ECO:0007669"/>
    <property type="project" value="UniProtKB-UniPathway"/>
</dbReference>